<comment type="caution">
    <text evidence="2">The sequence shown here is derived from an EMBL/GenBank/DDBJ whole genome shotgun (WGS) entry which is preliminary data.</text>
</comment>
<protein>
    <recommendedName>
        <fullName evidence="4">Transferrin-binding protein B C-lobe/N-lobe beta barrel domain-containing protein</fullName>
    </recommendedName>
</protein>
<dbReference type="RefSeq" id="WP_111445555.1">
    <property type="nucleotide sequence ID" value="NZ_MLCB01000173.1"/>
</dbReference>
<evidence type="ECO:0008006" key="4">
    <source>
        <dbReference type="Google" id="ProtNLM"/>
    </source>
</evidence>
<feature type="signal peptide" evidence="1">
    <location>
        <begin position="1"/>
        <end position="20"/>
    </location>
</feature>
<gene>
    <name evidence="2" type="ORF">PFRI_31770</name>
</gene>
<feature type="chain" id="PRO_5012454011" description="Transferrin-binding protein B C-lobe/N-lobe beta barrel domain-containing protein" evidence="1">
    <location>
        <begin position="21"/>
        <end position="226"/>
    </location>
</feature>
<accession>A0A1L9NTK6</accession>
<evidence type="ECO:0000256" key="1">
    <source>
        <dbReference type="SAM" id="SignalP"/>
    </source>
</evidence>
<dbReference type="AlphaFoldDB" id="A0A1L9NTK6"/>
<proteinExistence type="predicted"/>
<sequence length="226" mass="22605">MTTYKIIRFSAVLGVSGLLAACNSTTPSVATPTAPTPATSPTMTVATSGMTTTPAPSNNFLDAFNASQAKLTTTTPLTGNADYTGQVEVHTTQSTTDADNVVYGDVAMSVDFDGAATPIVASATNFEGRIGGVNTKVGGTLSSVGSAGVNQVLALPAGAVTATSIAVQLDGTLSDPTGTLTGDARMAISGSTKDNGNSIVGANSLIISESNGTRKINTGGRFYVDQ</sequence>
<evidence type="ECO:0000313" key="3">
    <source>
        <dbReference type="Proteomes" id="UP000184514"/>
    </source>
</evidence>
<keyword evidence="3" id="KW-1185">Reference proteome</keyword>
<dbReference type="PROSITE" id="PS51257">
    <property type="entry name" value="PROKAR_LIPOPROTEIN"/>
    <property type="match status" value="1"/>
</dbReference>
<name>A0A1L9NTK6_9RHOB</name>
<reference evidence="2 3" key="1">
    <citation type="submission" date="2016-10" db="EMBL/GenBank/DDBJ databases">
        <title>Genome sequence of Planktotalea frisia SH6-1.</title>
        <authorList>
            <person name="Poehlein A."/>
            <person name="Bakenhus I."/>
            <person name="Voget S."/>
            <person name="Brinkhoff T."/>
            <person name="Simon M."/>
        </authorList>
    </citation>
    <scope>NUCLEOTIDE SEQUENCE [LARGE SCALE GENOMIC DNA]</scope>
    <source>
        <strain evidence="2 3">SH6-1</strain>
    </source>
</reference>
<keyword evidence="1" id="KW-0732">Signal</keyword>
<dbReference type="EMBL" id="MLCB01000173">
    <property type="protein sequence ID" value="OJI92587.1"/>
    <property type="molecule type" value="Genomic_DNA"/>
</dbReference>
<organism evidence="2 3">
    <name type="scientific">Planktotalea frisia</name>
    <dbReference type="NCBI Taxonomy" id="696762"/>
    <lineage>
        <taxon>Bacteria</taxon>
        <taxon>Pseudomonadati</taxon>
        <taxon>Pseudomonadota</taxon>
        <taxon>Alphaproteobacteria</taxon>
        <taxon>Rhodobacterales</taxon>
        <taxon>Paracoccaceae</taxon>
        <taxon>Planktotalea</taxon>
    </lineage>
</organism>
<dbReference type="Proteomes" id="UP000184514">
    <property type="component" value="Unassembled WGS sequence"/>
</dbReference>
<evidence type="ECO:0000313" key="2">
    <source>
        <dbReference type="EMBL" id="OJI92587.1"/>
    </source>
</evidence>